<dbReference type="SUPFAM" id="SSF52972">
    <property type="entry name" value="ITPase-like"/>
    <property type="match status" value="1"/>
</dbReference>
<comment type="cofactor">
    <cofactor evidence="10">
        <name>Mg(2+)</name>
        <dbReference type="ChEBI" id="CHEBI:18420"/>
    </cofactor>
    <text evidence="10">Binds 1 Mg(2+) ion per subunit.</text>
</comment>
<dbReference type="InterPro" id="IPR020922">
    <property type="entry name" value="dITP/XTP_pyrophosphatase"/>
</dbReference>
<keyword evidence="4 10" id="KW-0547">Nucleotide-binding</keyword>
<dbReference type="EC" id="3.6.1.66" evidence="10"/>
<dbReference type="HAMAP" id="MF_01405">
    <property type="entry name" value="Non_canon_purine_NTPase"/>
    <property type="match status" value="1"/>
</dbReference>
<comment type="caution">
    <text evidence="10">Lacks conserved residue(s) required for the propagation of feature annotation.</text>
</comment>
<keyword evidence="5 10" id="KW-0378">Hydrolase</keyword>
<evidence type="ECO:0000256" key="5">
    <source>
        <dbReference type="ARBA" id="ARBA00022801"/>
    </source>
</evidence>
<dbReference type="NCBIfam" id="NF011398">
    <property type="entry name" value="PRK14823.1"/>
    <property type="match status" value="1"/>
</dbReference>
<feature type="active site" description="Proton acceptor" evidence="10">
    <location>
        <position position="69"/>
    </location>
</feature>
<dbReference type="GO" id="GO:0036220">
    <property type="term" value="F:ITP diphosphatase activity"/>
    <property type="evidence" value="ECO:0007669"/>
    <property type="project" value="UniProtKB-UniRule"/>
</dbReference>
<comment type="catalytic activity">
    <reaction evidence="9 10">
        <text>XTP + H2O = XMP + diphosphate + H(+)</text>
        <dbReference type="Rhea" id="RHEA:28610"/>
        <dbReference type="ChEBI" id="CHEBI:15377"/>
        <dbReference type="ChEBI" id="CHEBI:15378"/>
        <dbReference type="ChEBI" id="CHEBI:33019"/>
        <dbReference type="ChEBI" id="CHEBI:57464"/>
        <dbReference type="ChEBI" id="CHEBI:61314"/>
        <dbReference type="EC" id="3.6.1.66"/>
    </reaction>
</comment>
<dbReference type="AlphaFoldDB" id="L1NA83"/>
<feature type="binding site" evidence="10">
    <location>
        <begin position="150"/>
        <end position="153"/>
    </location>
    <ligand>
        <name>substrate</name>
    </ligand>
</feature>
<comment type="caution">
    <text evidence="12">The sequence shown here is derived from an EMBL/GenBank/DDBJ whole genome shotgun (WGS) entry which is preliminary data.</text>
</comment>
<dbReference type="GO" id="GO:0017111">
    <property type="term" value="F:ribonucleoside triphosphate phosphatase activity"/>
    <property type="evidence" value="ECO:0007669"/>
    <property type="project" value="InterPro"/>
</dbReference>
<dbReference type="eggNOG" id="COG0127">
    <property type="taxonomic scope" value="Bacteria"/>
</dbReference>
<dbReference type="GO" id="GO:0000166">
    <property type="term" value="F:nucleotide binding"/>
    <property type="evidence" value="ECO:0007669"/>
    <property type="project" value="UniProtKB-KW"/>
</dbReference>
<dbReference type="GO" id="GO:0005829">
    <property type="term" value="C:cytosol"/>
    <property type="evidence" value="ECO:0007669"/>
    <property type="project" value="TreeGrafter"/>
</dbReference>
<evidence type="ECO:0000256" key="9">
    <source>
        <dbReference type="ARBA" id="ARBA00052017"/>
    </source>
</evidence>
<dbReference type="Pfam" id="PF01725">
    <property type="entry name" value="Ham1p_like"/>
    <property type="match status" value="1"/>
</dbReference>
<comment type="similarity">
    <text evidence="1 10 11">Belongs to the HAM1 NTPase family.</text>
</comment>
<dbReference type="PANTHER" id="PTHR11067">
    <property type="entry name" value="INOSINE TRIPHOSPHATE PYROPHOSPHATASE/HAM1 PROTEIN"/>
    <property type="match status" value="1"/>
</dbReference>
<accession>L1NA83</accession>
<evidence type="ECO:0000256" key="10">
    <source>
        <dbReference type="HAMAP-Rule" id="MF_01405"/>
    </source>
</evidence>
<dbReference type="STRING" id="1127696.HMPREF9134_01612"/>
<feature type="binding site" evidence="10">
    <location>
        <position position="173"/>
    </location>
    <ligand>
        <name>substrate</name>
    </ligand>
</feature>
<evidence type="ECO:0000256" key="7">
    <source>
        <dbReference type="ARBA" id="ARBA00023080"/>
    </source>
</evidence>
<dbReference type="InterPro" id="IPR029001">
    <property type="entry name" value="ITPase-like_fam"/>
</dbReference>
<keyword evidence="3 10" id="KW-0479">Metal-binding</keyword>
<dbReference type="PATRIC" id="fig|1127696.3.peg.1455"/>
<dbReference type="EMBL" id="AMEQ01000040">
    <property type="protein sequence ID" value="EKY00278.1"/>
    <property type="molecule type" value="Genomic_DNA"/>
</dbReference>
<gene>
    <name evidence="12" type="ORF">HMPREF9134_01612</name>
</gene>
<dbReference type="GO" id="GO:0035870">
    <property type="term" value="F:dITP diphosphatase activity"/>
    <property type="evidence" value="ECO:0007669"/>
    <property type="project" value="UniProtKB-UniRule"/>
</dbReference>
<feature type="binding site" evidence="10">
    <location>
        <position position="69"/>
    </location>
    <ligand>
        <name>Mg(2+)</name>
        <dbReference type="ChEBI" id="CHEBI:18420"/>
    </ligand>
</feature>
<evidence type="ECO:0000256" key="2">
    <source>
        <dbReference type="ARBA" id="ARBA00011738"/>
    </source>
</evidence>
<comment type="catalytic activity">
    <reaction evidence="10">
        <text>ITP + H2O = IMP + diphosphate + H(+)</text>
        <dbReference type="Rhea" id="RHEA:29399"/>
        <dbReference type="ChEBI" id="CHEBI:15377"/>
        <dbReference type="ChEBI" id="CHEBI:15378"/>
        <dbReference type="ChEBI" id="CHEBI:33019"/>
        <dbReference type="ChEBI" id="CHEBI:58053"/>
        <dbReference type="ChEBI" id="CHEBI:61402"/>
        <dbReference type="EC" id="3.6.1.66"/>
    </reaction>
</comment>
<dbReference type="GO" id="GO:0036222">
    <property type="term" value="F:XTP diphosphatase activity"/>
    <property type="evidence" value="ECO:0007669"/>
    <property type="project" value="UniProtKB-UniRule"/>
</dbReference>
<name>L1NA83_9PORP</name>
<evidence type="ECO:0000256" key="8">
    <source>
        <dbReference type="ARBA" id="ARBA00051875"/>
    </source>
</evidence>
<evidence type="ECO:0000256" key="6">
    <source>
        <dbReference type="ARBA" id="ARBA00022842"/>
    </source>
</evidence>
<dbReference type="NCBIfam" id="TIGR00042">
    <property type="entry name" value="RdgB/HAM1 family non-canonical purine NTP pyrophosphatase"/>
    <property type="match status" value="1"/>
</dbReference>
<evidence type="ECO:0000256" key="4">
    <source>
        <dbReference type="ARBA" id="ARBA00022741"/>
    </source>
</evidence>
<sequence>MKKLVFASNNAHKLTEIRAILAGKVEVISLSELGCHDDIPETAETLEGNALIKAEYIHRHYGVYCFADDTGLEVEALDGAPGVYSARFAGEHATPSENVSLLLDRLSHTPEPRHACFRTVVALIDELGTHFFEGSIEGTITTERRGENGFGYDPVFIPEGEVRTFAQLSESEKNSMSHRGRAVKKLATYLSALACHHE</sequence>
<dbReference type="FunFam" id="3.90.950.10:FF:000001">
    <property type="entry name" value="dITP/XTP pyrophosphatase"/>
    <property type="match status" value="1"/>
</dbReference>
<comment type="subunit">
    <text evidence="2 10">Homodimer.</text>
</comment>
<comment type="catalytic activity">
    <reaction evidence="8 10">
        <text>dITP + H2O = dIMP + diphosphate + H(+)</text>
        <dbReference type="Rhea" id="RHEA:28342"/>
        <dbReference type="ChEBI" id="CHEBI:15377"/>
        <dbReference type="ChEBI" id="CHEBI:15378"/>
        <dbReference type="ChEBI" id="CHEBI:33019"/>
        <dbReference type="ChEBI" id="CHEBI:61194"/>
        <dbReference type="ChEBI" id="CHEBI:61382"/>
        <dbReference type="EC" id="3.6.1.66"/>
    </reaction>
</comment>
<dbReference type="GO" id="GO:0009146">
    <property type="term" value="P:purine nucleoside triphosphate catabolic process"/>
    <property type="evidence" value="ECO:0007669"/>
    <property type="project" value="UniProtKB-UniRule"/>
</dbReference>
<dbReference type="Proteomes" id="UP000010408">
    <property type="component" value="Unassembled WGS sequence"/>
</dbReference>
<feature type="binding site" evidence="10">
    <location>
        <position position="70"/>
    </location>
    <ligand>
        <name>substrate</name>
    </ligand>
</feature>
<dbReference type="GO" id="GO:0046872">
    <property type="term" value="F:metal ion binding"/>
    <property type="evidence" value="ECO:0007669"/>
    <property type="project" value="UniProtKB-KW"/>
</dbReference>
<protein>
    <recommendedName>
        <fullName evidence="10">dITP/XTP pyrophosphatase</fullName>
        <ecNumber evidence="10">3.6.1.66</ecNumber>
    </recommendedName>
    <alternativeName>
        <fullName evidence="10">Non-canonical purine NTP pyrophosphatase</fullName>
    </alternativeName>
    <alternativeName>
        <fullName evidence="10">Non-standard purine NTP pyrophosphatase</fullName>
    </alternativeName>
    <alternativeName>
        <fullName evidence="10">Nucleoside-triphosphate diphosphatase</fullName>
    </alternativeName>
    <alternativeName>
        <fullName evidence="10">Nucleoside-triphosphate pyrophosphatase</fullName>
        <shortName evidence="10">NTPase</shortName>
    </alternativeName>
</protein>
<organism evidence="12 13">
    <name type="scientific">Porphyromonas catoniae F0037</name>
    <dbReference type="NCBI Taxonomy" id="1127696"/>
    <lineage>
        <taxon>Bacteria</taxon>
        <taxon>Pseudomonadati</taxon>
        <taxon>Bacteroidota</taxon>
        <taxon>Bacteroidia</taxon>
        <taxon>Bacteroidales</taxon>
        <taxon>Porphyromonadaceae</taxon>
        <taxon>Porphyromonas</taxon>
    </lineage>
</organism>
<dbReference type="Gene3D" id="3.90.950.10">
    <property type="match status" value="1"/>
</dbReference>
<dbReference type="HOGENOM" id="CLU_082080_0_2_10"/>
<evidence type="ECO:0000256" key="3">
    <source>
        <dbReference type="ARBA" id="ARBA00022723"/>
    </source>
</evidence>
<evidence type="ECO:0000256" key="11">
    <source>
        <dbReference type="RuleBase" id="RU003781"/>
    </source>
</evidence>
<evidence type="ECO:0000313" key="13">
    <source>
        <dbReference type="Proteomes" id="UP000010408"/>
    </source>
</evidence>
<dbReference type="RefSeq" id="WP_005467732.1">
    <property type="nucleotide sequence ID" value="NZ_KB291032.1"/>
</dbReference>
<dbReference type="InterPro" id="IPR002637">
    <property type="entry name" value="RdgB/HAM1"/>
</dbReference>
<dbReference type="CDD" id="cd00515">
    <property type="entry name" value="HAM1"/>
    <property type="match status" value="1"/>
</dbReference>
<feature type="binding site" evidence="10">
    <location>
        <begin position="8"/>
        <end position="13"/>
    </location>
    <ligand>
        <name>substrate</name>
    </ligand>
</feature>
<dbReference type="GO" id="GO:0009117">
    <property type="term" value="P:nucleotide metabolic process"/>
    <property type="evidence" value="ECO:0007669"/>
    <property type="project" value="UniProtKB-KW"/>
</dbReference>
<keyword evidence="6 10" id="KW-0460">Magnesium</keyword>
<keyword evidence="7 10" id="KW-0546">Nucleotide metabolism</keyword>
<evidence type="ECO:0000313" key="12">
    <source>
        <dbReference type="EMBL" id="EKY00278.1"/>
    </source>
</evidence>
<evidence type="ECO:0000256" key="1">
    <source>
        <dbReference type="ARBA" id="ARBA00008023"/>
    </source>
</evidence>
<comment type="function">
    <text evidence="10">Pyrophosphatase that catalyzes the hydrolysis of nucleoside triphosphates to their monophosphate derivatives, with a high preference for the non-canonical purine nucleotides XTP (xanthosine triphosphate), dITP (deoxyinosine triphosphate) and ITP. Seems to function as a house-cleaning enzyme that removes non-canonical purine nucleotides from the nucleotide pool, thus preventing their incorporation into DNA/RNA and avoiding chromosomal lesions.</text>
</comment>
<feature type="binding site" evidence="10">
    <location>
        <begin position="178"/>
        <end position="179"/>
    </location>
    <ligand>
        <name>substrate</name>
    </ligand>
</feature>
<dbReference type="PANTHER" id="PTHR11067:SF9">
    <property type="entry name" value="INOSINE TRIPHOSPHATE PYROPHOSPHATASE"/>
    <property type="match status" value="1"/>
</dbReference>
<proteinExistence type="inferred from homology"/>
<reference evidence="12 13" key="1">
    <citation type="submission" date="2012-05" db="EMBL/GenBank/DDBJ databases">
        <authorList>
            <person name="Weinstock G."/>
            <person name="Sodergren E."/>
            <person name="Lobos E.A."/>
            <person name="Fulton L."/>
            <person name="Fulton R."/>
            <person name="Courtney L."/>
            <person name="Fronick C."/>
            <person name="O'Laughlin M."/>
            <person name="Godfrey J."/>
            <person name="Wilson R.M."/>
            <person name="Miner T."/>
            <person name="Farmer C."/>
            <person name="Delehaunty K."/>
            <person name="Cordes M."/>
            <person name="Minx P."/>
            <person name="Tomlinson C."/>
            <person name="Chen J."/>
            <person name="Wollam A."/>
            <person name="Pepin K.H."/>
            <person name="Bhonagiri V."/>
            <person name="Zhang X."/>
            <person name="Suruliraj S."/>
            <person name="Warren W."/>
            <person name="Mitreva M."/>
            <person name="Mardis E.R."/>
            <person name="Wilson R.K."/>
        </authorList>
    </citation>
    <scope>NUCLEOTIDE SEQUENCE [LARGE SCALE GENOMIC DNA]</scope>
    <source>
        <strain evidence="12 13">F0037</strain>
    </source>
</reference>